<dbReference type="SUPFAM" id="SSF53335">
    <property type="entry name" value="S-adenosyl-L-methionine-dependent methyltransferases"/>
    <property type="match status" value="1"/>
</dbReference>
<dbReference type="GO" id="GO:0003677">
    <property type="term" value="F:DNA binding"/>
    <property type="evidence" value="ECO:0007669"/>
    <property type="project" value="InterPro"/>
</dbReference>
<dbReference type="Pfam" id="PF02384">
    <property type="entry name" value="N6_Mtase"/>
    <property type="match status" value="1"/>
</dbReference>
<dbReference type="InterPro" id="IPR029063">
    <property type="entry name" value="SAM-dependent_MTases_sf"/>
</dbReference>
<keyword evidence="2" id="KW-0808">Transferase</keyword>
<proteinExistence type="predicted"/>
<name>A0A5N8XH17_9ACTN</name>
<evidence type="ECO:0000313" key="3">
    <source>
        <dbReference type="Proteomes" id="UP000400924"/>
    </source>
</evidence>
<protein>
    <submittedName>
        <fullName evidence="2">N-6 DNA methylase</fullName>
    </submittedName>
</protein>
<dbReference type="GO" id="GO:0008170">
    <property type="term" value="F:N-methyltransferase activity"/>
    <property type="evidence" value="ECO:0007669"/>
    <property type="project" value="InterPro"/>
</dbReference>
<dbReference type="OrthoDB" id="3618637at2"/>
<reference evidence="2 3" key="1">
    <citation type="submission" date="2019-07" db="EMBL/GenBank/DDBJ databases">
        <title>New species of Amycolatopsis and Streptomyces.</title>
        <authorList>
            <person name="Duangmal K."/>
            <person name="Teo W.F.A."/>
            <person name="Lipun K."/>
        </authorList>
    </citation>
    <scope>NUCLEOTIDE SEQUENCE [LARGE SCALE GENOMIC DNA]</scope>
    <source>
        <strain evidence="2 3">NBRC 106415</strain>
    </source>
</reference>
<organism evidence="2 3">
    <name type="scientific">Streptomyces spongiae</name>
    <dbReference type="NCBI Taxonomy" id="565072"/>
    <lineage>
        <taxon>Bacteria</taxon>
        <taxon>Bacillati</taxon>
        <taxon>Actinomycetota</taxon>
        <taxon>Actinomycetes</taxon>
        <taxon>Kitasatosporales</taxon>
        <taxon>Streptomycetaceae</taxon>
        <taxon>Streptomyces</taxon>
    </lineage>
</organism>
<evidence type="ECO:0000259" key="1">
    <source>
        <dbReference type="Pfam" id="PF02384"/>
    </source>
</evidence>
<gene>
    <name evidence="2" type="ORF">FNH08_16015</name>
</gene>
<accession>A0A5N8XH17</accession>
<keyword evidence="3" id="KW-1185">Reference proteome</keyword>
<dbReference type="InterPro" id="IPR003356">
    <property type="entry name" value="DNA_methylase_A-5"/>
</dbReference>
<dbReference type="Proteomes" id="UP000400924">
    <property type="component" value="Unassembled WGS sequence"/>
</dbReference>
<comment type="caution">
    <text evidence="2">The sequence shown here is derived from an EMBL/GenBank/DDBJ whole genome shotgun (WGS) entry which is preliminary data.</text>
</comment>
<keyword evidence="2" id="KW-0489">Methyltransferase</keyword>
<dbReference type="AlphaFoldDB" id="A0A5N8XH17"/>
<dbReference type="Gene3D" id="3.40.50.150">
    <property type="entry name" value="Vaccinia Virus protein VP39"/>
    <property type="match status" value="1"/>
</dbReference>
<dbReference type="GO" id="GO:0032259">
    <property type="term" value="P:methylation"/>
    <property type="evidence" value="ECO:0007669"/>
    <property type="project" value="UniProtKB-KW"/>
</dbReference>
<sequence>MPSQQQPGERREGTPFDEVSWLPSAHARKAFLPEADEHARRSIDTVVAVWPSAAGLEIPLGAVATVALPPHADPAAPEAARLIASLRPAQLVTTMRHMWTHLWFRHPFLVERAGLLHLWLDSVSDQTAAEVTELVHLLFRDGLLELGADPDRRLATDLIGRLMQKLRGREPKSARGAFHTPDVIANFGAEMLNVGVPGDRQIGEPAAGSGNMWRAQAAHLRWQGKDPAAREWIGVEIDPLSAAALAANALLWGLGDDVVIACADALSRDSGLTQAYEERDSAIARRNALVKRLTDN</sequence>
<feature type="domain" description="DNA methylase adenine-specific" evidence="1">
    <location>
        <begin position="170"/>
        <end position="270"/>
    </location>
</feature>
<evidence type="ECO:0000313" key="2">
    <source>
        <dbReference type="EMBL" id="MPY58617.1"/>
    </source>
</evidence>
<dbReference type="RefSeq" id="WP_152772153.1">
    <property type="nucleotide sequence ID" value="NZ_VJZC01000093.1"/>
</dbReference>
<dbReference type="EMBL" id="VJZC01000093">
    <property type="protein sequence ID" value="MPY58617.1"/>
    <property type="molecule type" value="Genomic_DNA"/>
</dbReference>